<comment type="function">
    <text evidence="1">The VP4 protein is one of the five proteins (with VP1, VP3, VP6 and VP7) which form the inner capsid of the virus.</text>
</comment>
<evidence type="ECO:0000313" key="8">
    <source>
        <dbReference type="EMBL" id="AFH41502.1"/>
    </source>
</evidence>
<dbReference type="CDD" id="cd20758">
    <property type="entry name" value="capping_2-OMTase_Orbivirus"/>
    <property type="match status" value="1"/>
</dbReference>
<dbReference type="Gene3D" id="3.40.50.150">
    <property type="entry name" value="Vaccinia Virus protein VP39"/>
    <property type="match status" value="1"/>
</dbReference>
<evidence type="ECO:0000256" key="1">
    <source>
        <dbReference type="ARBA" id="ARBA00002541"/>
    </source>
</evidence>
<dbReference type="GO" id="GO:0039624">
    <property type="term" value="C:viral outer capsid"/>
    <property type="evidence" value="ECO:0007669"/>
    <property type="project" value="UniProtKB-KW"/>
</dbReference>
<organism evidence="8 9">
    <name type="scientific">Tilligerry virus</name>
    <dbReference type="NCBI Taxonomy" id="1170505"/>
    <lineage>
        <taxon>Viruses</taxon>
        <taxon>Riboviria</taxon>
        <taxon>Orthornavirae</taxon>
        <taxon>Duplornaviricota</taxon>
        <taxon>Resentoviricetes</taxon>
        <taxon>Reovirales</taxon>
        <taxon>Sedoreoviridae</taxon>
        <taxon>Orbivirus</taxon>
        <taxon>Orbivirus eubenangeense</taxon>
        <taxon>Eubenangee virus</taxon>
    </lineage>
</organism>
<proteinExistence type="inferred from homology"/>
<dbReference type="EMBL" id="JQ070369">
    <property type="protein sequence ID" value="AFH41502.1"/>
    <property type="molecule type" value="Genomic_RNA"/>
</dbReference>
<sequence length="644" mass="74880">MAEPHAVLYVTSELVPLVELAFLPKWELSGDESLNEFWLKNGHFSQDVYCYGRISKWTARQLRAHGFIFISTKSSVKLKDCLMPVDVRIPLDFLIRYDVKKFETFIGRKRIGLRKCFGNILRRYALSKANYFHGSEAETLNIANPRIHHVKGLPKDPPTHYSWHSKVMSDDDEGTDEKLVSMLDYMMYSAEEVHYVGSGDLRTLYMFKKRNPRRFNQATWHVYDPIAETTELSNVIVHKEPVTHHAQLMANINVLKRVERILIWDVSGDRGPLTSEEWEEKRDREDRKGESIALELEGAFSLALIKHRVPQHTDKYWCTTSALIPQPSAPTGMYELRNIIRLNGFSYVNRSHIPPHAMVRLNARDMQAMCERFHVSGKGKRLKKSIFEFLHIEREDGLAADLQVPRADLFYLTCAENRNRWDDVKTTVMASQISTLWVGRNRLFDYNDYPVMRSEVMLIFSSRDIRVFDGNGAVLFLMWKYPYMFDKTLNYDPAWAANFAVMMKEPVPQPAVPDLSLCRFVGLRIASSVIRLNNPSIHSVPDELKAIGLDLSGHLYMTLVSGAYLADLRWWLEMILEWSSQDGEKKKRDIEKAHGEVIEWKDDMAFKPWHVRNDLIAALREYMKYCTEREKPSLTGWIMYLQNP</sequence>
<protein>
    <recommendedName>
        <fullName evidence="4">Core protein VP4</fullName>
    </recommendedName>
</protein>
<evidence type="ECO:0000256" key="5">
    <source>
        <dbReference type="ARBA" id="ARBA00022561"/>
    </source>
</evidence>
<dbReference type="InterPro" id="IPR007753">
    <property type="entry name" value="Orbi_VP4"/>
</dbReference>
<evidence type="ECO:0000256" key="3">
    <source>
        <dbReference type="ARBA" id="ARBA00009708"/>
    </source>
</evidence>
<comment type="similarity">
    <text evidence="3">Belongs to the orbivirus VP4 family.</text>
</comment>
<evidence type="ECO:0000313" key="9">
    <source>
        <dbReference type="Proteomes" id="UP000169453"/>
    </source>
</evidence>
<dbReference type="InterPro" id="IPR043026">
    <property type="entry name" value="Orbi_VP4_C"/>
</dbReference>
<evidence type="ECO:0000256" key="2">
    <source>
        <dbReference type="ARBA" id="ARBA00004328"/>
    </source>
</evidence>
<dbReference type="Proteomes" id="UP000169453">
    <property type="component" value="Genome"/>
</dbReference>
<keyword evidence="7" id="KW-0946">Virion</keyword>
<keyword evidence="6" id="KW-1152">Outer capsid protein</keyword>
<evidence type="ECO:0000256" key="4">
    <source>
        <dbReference type="ARBA" id="ARBA00021787"/>
    </source>
</evidence>
<dbReference type="InterPro" id="IPR029063">
    <property type="entry name" value="SAM-dependent_MTases_sf"/>
</dbReference>
<reference evidence="8 9" key="1">
    <citation type="journal article" date="2012" name="PLoS ONE">
        <title>Full Genome Sequencing and Genetic Characterization of Eubenangee Viruses Identify Pata Virus as a Distinct Species within the Genus Orbivirus.</title>
        <authorList>
            <person name="Belaganahalli M.N."/>
            <person name="Maan S."/>
            <person name="Maan N.S."/>
            <person name="Nomikou K."/>
            <person name="Pritchard I."/>
            <person name="Lunt R."/>
            <person name="Kirkland P.D."/>
            <person name="Attoui H."/>
            <person name="Brownlie J."/>
            <person name="Mertens P.P."/>
        </authorList>
    </citation>
    <scope>NUCLEOTIDE SEQUENCE [LARGE SCALE GENOMIC DNA]</scope>
    <source>
        <strain evidence="8">AUS1978/03</strain>
    </source>
</reference>
<dbReference type="Gene3D" id="1.20.1280.200">
    <property type="entry name" value="Orbivirus VP4 core protein, C-terminal domain"/>
    <property type="match status" value="1"/>
</dbReference>
<accession>H9ZXQ5</accession>
<evidence type="ECO:0000256" key="6">
    <source>
        <dbReference type="ARBA" id="ARBA00022770"/>
    </source>
</evidence>
<keyword evidence="5" id="KW-0167">Capsid protein</keyword>
<name>H9ZXQ5_9REOV</name>
<comment type="subcellular location">
    <subcellularLocation>
        <location evidence="2">Virion</location>
    </subcellularLocation>
</comment>
<evidence type="ECO:0000256" key="7">
    <source>
        <dbReference type="ARBA" id="ARBA00022844"/>
    </source>
</evidence>
<dbReference type="Pfam" id="PF05059">
    <property type="entry name" value="Orbi_VP4"/>
    <property type="match status" value="1"/>
</dbReference>